<dbReference type="InterPro" id="IPR001279">
    <property type="entry name" value="Metallo-B-lactamas"/>
</dbReference>
<dbReference type="SUPFAM" id="SSF56281">
    <property type="entry name" value="Metallo-hydrolase/oxidoreductase"/>
    <property type="match status" value="1"/>
</dbReference>
<dbReference type="PANTHER" id="PTHR43546">
    <property type="entry name" value="UPF0173 METAL-DEPENDENT HYDROLASE MJ1163-RELATED"/>
    <property type="match status" value="1"/>
</dbReference>
<proteinExistence type="predicted"/>
<feature type="domain" description="Metallo-beta-lactamase" evidence="1">
    <location>
        <begin position="49"/>
        <end position="264"/>
    </location>
</feature>
<reference evidence="2 3" key="1">
    <citation type="submission" date="2020-08" db="EMBL/GenBank/DDBJ databases">
        <title>Genomic Encyclopedia of Type Strains, Phase III (KMG-III): the genomes of soil and plant-associated and newly described type strains.</title>
        <authorList>
            <person name="Whitman W."/>
        </authorList>
    </citation>
    <scope>NUCLEOTIDE SEQUENCE [LARGE SCALE GENOMIC DNA]</scope>
    <source>
        <strain evidence="2 3">CECT 8712</strain>
    </source>
</reference>
<keyword evidence="3" id="KW-1185">Reference proteome</keyword>
<comment type="caution">
    <text evidence="2">The sequence shown here is derived from an EMBL/GenBank/DDBJ whole genome shotgun (WGS) entry which is preliminary data.</text>
</comment>
<sequence length="310" mass="34180">MPSPLSHAADLARHLAHRRARDRDNAQALTELLHRPLPLAPGLDLQWLGTAGYRLTHQGHTLLIDPYWSRAPLSSLLLRTPALPDPSLIDRYLPDPGTVVGVLVGHGHFDHALDAPALARRFGCPVHGSTSVARLMALHGLAHRAVTVQPHHPYELGPFTVTFVPSRHSRIPLGTKVPWPGDTDCTRLGQLAPQRYGCGQTWGIHIDIDGYTLYHQGSADLVDDQIRHRDVDLFLAGIAGRSVTPRYWQRILPLLRPKALVPCHYDDFLRPLHAPLRFTVDVRLSDLQDEIAAVDPDIALAALPAPKGTP</sequence>
<dbReference type="Gene3D" id="3.60.15.10">
    <property type="entry name" value="Ribonuclease Z/Hydroxyacylglutathione hydrolase-like"/>
    <property type="match status" value="1"/>
</dbReference>
<evidence type="ECO:0000259" key="1">
    <source>
        <dbReference type="SMART" id="SM00849"/>
    </source>
</evidence>
<organism evidence="2 3">
    <name type="scientific">Nocardiopsis algeriensis</name>
    <dbReference type="NCBI Taxonomy" id="1478215"/>
    <lineage>
        <taxon>Bacteria</taxon>
        <taxon>Bacillati</taxon>
        <taxon>Actinomycetota</taxon>
        <taxon>Actinomycetes</taxon>
        <taxon>Streptosporangiales</taxon>
        <taxon>Nocardiopsidaceae</taxon>
        <taxon>Nocardiopsis</taxon>
    </lineage>
</organism>
<dbReference type="AlphaFoldDB" id="A0A841IPA6"/>
<protein>
    <submittedName>
        <fullName evidence="2">L-ascorbate metabolism protein UlaG (Beta-lactamase superfamily)</fullName>
    </submittedName>
</protein>
<evidence type="ECO:0000313" key="2">
    <source>
        <dbReference type="EMBL" id="MBB6120020.1"/>
    </source>
</evidence>
<dbReference type="EMBL" id="JACHJO010000005">
    <property type="protein sequence ID" value="MBB6120020.1"/>
    <property type="molecule type" value="Genomic_DNA"/>
</dbReference>
<gene>
    <name evidence="2" type="ORF">FHS13_001971</name>
</gene>
<name>A0A841IPA6_9ACTN</name>
<dbReference type="RefSeq" id="WP_184290649.1">
    <property type="nucleotide sequence ID" value="NZ_JACHJO010000005.1"/>
</dbReference>
<dbReference type="InterPro" id="IPR036866">
    <property type="entry name" value="RibonucZ/Hydroxyglut_hydro"/>
</dbReference>
<evidence type="ECO:0000313" key="3">
    <source>
        <dbReference type="Proteomes" id="UP000536604"/>
    </source>
</evidence>
<accession>A0A841IPA6</accession>
<dbReference type="PANTHER" id="PTHR43546:SF3">
    <property type="entry name" value="UPF0173 METAL-DEPENDENT HYDROLASE MJ1163"/>
    <property type="match status" value="1"/>
</dbReference>
<dbReference type="Proteomes" id="UP000536604">
    <property type="component" value="Unassembled WGS sequence"/>
</dbReference>
<dbReference type="Pfam" id="PF12706">
    <property type="entry name" value="Lactamase_B_2"/>
    <property type="match status" value="1"/>
</dbReference>
<dbReference type="SMART" id="SM00849">
    <property type="entry name" value="Lactamase_B"/>
    <property type="match status" value="1"/>
</dbReference>
<dbReference type="InterPro" id="IPR050114">
    <property type="entry name" value="UPF0173_UPF0282_UlaG_hydrolase"/>
</dbReference>